<feature type="binding site" evidence="7">
    <location>
        <position position="214"/>
    </location>
    <ligand>
        <name>NADP(+)</name>
        <dbReference type="ChEBI" id="CHEBI:58349"/>
    </ligand>
</feature>
<keyword evidence="5 7" id="KW-0560">Oxidoreductase</keyword>
<feature type="region of interest" description="Disordered" evidence="8">
    <location>
        <begin position="86"/>
        <end position="168"/>
    </location>
</feature>
<dbReference type="Pfam" id="PF02781">
    <property type="entry name" value="G6PD_C"/>
    <property type="match status" value="1"/>
</dbReference>
<feature type="active site" description="Proton acceptor" evidence="7">
    <location>
        <position position="415"/>
    </location>
</feature>
<feature type="binding site" evidence="7">
    <location>
        <position position="323"/>
    </location>
    <ligand>
        <name>NADP(+)</name>
        <dbReference type="ChEBI" id="CHEBI:58349"/>
    </ligand>
</feature>
<evidence type="ECO:0000256" key="2">
    <source>
        <dbReference type="ARBA" id="ARBA00009975"/>
    </source>
</evidence>
<evidence type="ECO:0000256" key="5">
    <source>
        <dbReference type="ARBA" id="ARBA00023002"/>
    </source>
</evidence>
<dbReference type="Pfam" id="PF00479">
    <property type="entry name" value="G6PD_N"/>
    <property type="match status" value="1"/>
</dbReference>
<comment type="caution">
    <text evidence="7">Lacks conserved residue(s) required for the propagation of feature annotation.</text>
</comment>
<evidence type="ECO:0000313" key="12">
    <source>
        <dbReference type="Proteomes" id="UP000014803"/>
    </source>
</evidence>
<comment type="similarity">
    <text evidence="2 7">Belongs to the glucose-6-phosphate dehydrogenase family.</text>
</comment>
<dbReference type="GO" id="GO:0006006">
    <property type="term" value="P:glucose metabolic process"/>
    <property type="evidence" value="ECO:0007669"/>
    <property type="project" value="UniProtKB-KW"/>
</dbReference>
<dbReference type="InterPro" id="IPR019796">
    <property type="entry name" value="G6P_DH_AS"/>
</dbReference>
<dbReference type="NCBIfam" id="TIGR00871">
    <property type="entry name" value="zwf"/>
    <property type="match status" value="1"/>
</dbReference>
<evidence type="ECO:0000256" key="6">
    <source>
        <dbReference type="ARBA" id="ARBA00023277"/>
    </source>
</evidence>
<dbReference type="PROSITE" id="PS00069">
    <property type="entry name" value="G6P_DEHYDROGENASE"/>
    <property type="match status" value="1"/>
</dbReference>
<keyword evidence="4 7" id="KW-0521">NADP</keyword>
<dbReference type="Proteomes" id="UP000014803">
    <property type="component" value="Chromosome"/>
</dbReference>
<reference evidence="11 12" key="1">
    <citation type="journal article" date="2013" name="Sci. Rep.">
        <title>Extraordinary expansion of a Sorangium cellulosum genome from an alkaline milieu.</title>
        <authorList>
            <person name="Han K."/>
            <person name="Li Z.F."/>
            <person name="Peng R."/>
            <person name="Zhu L.P."/>
            <person name="Zhou T."/>
            <person name="Wang L.G."/>
            <person name="Li S.G."/>
            <person name="Zhang X.B."/>
            <person name="Hu W."/>
            <person name="Wu Z.H."/>
            <person name="Qin N."/>
            <person name="Li Y.Z."/>
        </authorList>
    </citation>
    <scope>NUCLEOTIDE SEQUENCE [LARGE SCALE GENOMIC DNA]</scope>
    <source>
        <strain evidence="11 12">So0157-2</strain>
    </source>
</reference>
<feature type="compositionally biased region" description="Polar residues" evidence="8">
    <location>
        <begin position="148"/>
        <end position="157"/>
    </location>
</feature>
<feature type="compositionally biased region" description="Basic residues" evidence="8">
    <location>
        <begin position="123"/>
        <end position="139"/>
    </location>
</feature>
<dbReference type="GO" id="GO:0005829">
    <property type="term" value="C:cytosol"/>
    <property type="evidence" value="ECO:0007669"/>
    <property type="project" value="TreeGrafter"/>
</dbReference>
<dbReference type="Gene3D" id="3.30.360.10">
    <property type="entry name" value="Dihydrodipicolinate Reductase, domain 2"/>
    <property type="match status" value="1"/>
</dbReference>
<feature type="compositionally biased region" description="Basic and acidic residues" evidence="8">
    <location>
        <begin position="159"/>
        <end position="168"/>
    </location>
</feature>
<dbReference type="InterPro" id="IPR022675">
    <property type="entry name" value="G6P_DH_C"/>
</dbReference>
<dbReference type="PRINTS" id="PR00079">
    <property type="entry name" value="G6PDHDRGNASE"/>
</dbReference>
<dbReference type="AlphaFoldDB" id="S4XJ39"/>
<dbReference type="PATRIC" id="fig|1254432.3.peg.5956"/>
<evidence type="ECO:0000256" key="1">
    <source>
        <dbReference type="ARBA" id="ARBA00004937"/>
    </source>
</evidence>
<organism evidence="11 12">
    <name type="scientific">Sorangium cellulosum So0157-2</name>
    <dbReference type="NCBI Taxonomy" id="1254432"/>
    <lineage>
        <taxon>Bacteria</taxon>
        <taxon>Pseudomonadati</taxon>
        <taxon>Myxococcota</taxon>
        <taxon>Polyangia</taxon>
        <taxon>Polyangiales</taxon>
        <taxon>Polyangiaceae</taxon>
        <taxon>Sorangium</taxon>
    </lineage>
</organism>
<feature type="domain" description="Glucose-6-phosphate dehydrogenase C-terminal" evidence="10">
    <location>
        <begin position="364"/>
        <end position="656"/>
    </location>
</feature>
<dbReference type="NCBIfam" id="NF009492">
    <property type="entry name" value="PRK12853.1-3"/>
    <property type="match status" value="1"/>
</dbReference>
<dbReference type="PANTHER" id="PTHR23429">
    <property type="entry name" value="GLUCOSE-6-PHOSPHATE 1-DEHYDROGENASE G6PD"/>
    <property type="match status" value="1"/>
</dbReference>
<comment type="pathway">
    <text evidence="1 7">Carbohydrate degradation; pentose phosphate pathway; D-ribulose 5-phosphate from D-glucose 6-phosphate (oxidative stage): step 1/3.</text>
</comment>
<dbReference type="UniPathway" id="UPA00115">
    <property type="reaction ID" value="UER00408"/>
</dbReference>
<dbReference type="PANTHER" id="PTHR23429:SF0">
    <property type="entry name" value="GLUCOSE-6-PHOSPHATE 1-DEHYDROGENASE"/>
    <property type="match status" value="1"/>
</dbReference>
<feature type="compositionally biased region" description="Basic and acidic residues" evidence="8">
    <location>
        <begin position="668"/>
        <end position="677"/>
    </location>
</feature>
<evidence type="ECO:0000259" key="9">
    <source>
        <dbReference type="Pfam" id="PF00479"/>
    </source>
</evidence>
<dbReference type="HAMAP" id="MF_00966">
    <property type="entry name" value="G6PD"/>
    <property type="match status" value="1"/>
</dbReference>
<dbReference type="EC" id="1.1.1.49" evidence="7"/>
<comment type="function">
    <text evidence="7">Catalyzes the oxidation of glucose 6-phosphate to 6-phosphogluconolactone.</text>
</comment>
<evidence type="ECO:0000256" key="4">
    <source>
        <dbReference type="ARBA" id="ARBA00022857"/>
    </source>
</evidence>
<feature type="binding site" evidence="7">
    <location>
        <position position="357"/>
    </location>
    <ligand>
        <name>substrate</name>
    </ligand>
</feature>
<dbReference type="GO" id="GO:0004345">
    <property type="term" value="F:glucose-6-phosphate dehydrogenase activity"/>
    <property type="evidence" value="ECO:0007669"/>
    <property type="project" value="UniProtKB-UniRule"/>
</dbReference>
<feature type="binding site" evidence="7">
    <location>
        <position position="515"/>
    </location>
    <ligand>
        <name>substrate</name>
    </ligand>
</feature>
<dbReference type="KEGG" id="scu:SCE1572_26325"/>
<feature type="binding site" evidence="7">
    <location>
        <position position="391"/>
    </location>
    <ligand>
        <name>substrate</name>
    </ligand>
</feature>
<dbReference type="SUPFAM" id="SSF55347">
    <property type="entry name" value="Glyceraldehyde-3-phosphate dehydrogenase-like, C-terminal domain"/>
    <property type="match status" value="1"/>
</dbReference>
<evidence type="ECO:0000256" key="7">
    <source>
        <dbReference type="HAMAP-Rule" id="MF_00966"/>
    </source>
</evidence>
<proteinExistence type="inferred from homology"/>
<dbReference type="Gene3D" id="3.40.50.720">
    <property type="entry name" value="NAD(P)-binding Rossmann-like Domain"/>
    <property type="match status" value="1"/>
</dbReference>
<evidence type="ECO:0000256" key="3">
    <source>
        <dbReference type="ARBA" id="ARBA00022526"/>
    </source>
</evidence>
<dbReference type="eggNOG" id="COG0364">
    <property type="taxonomic scope" value="Bacteria"/>
</dbReference>
<comment type="catalytic activity">
    <reaction evidence="7">
        <text>D-glucose 6-phosphate + NADP(+) = 6-phospho-D-glucono-1,5-lactone + NADPH + H(+)</text>
        <dbReference type="Rhea" id="RHEA:15841"/>
        <dbReference type="ChEBI" id="CHEBI:15378"/>
        <dbReference type="ChEBI" id="CHEBI:57783"/>
        <dbReference type="ChEBI" id="CHEBI:57955"/>
        <dbReference type="ChEBI" id="CHEBI:58349"/>
        <dbReference type="ChEBI" id="CHEBI:61548"/>
        <dbReference type="EC" id="1.1.1.49"/>
    </reaction>
</comment>
<dbReference type="EMBL" id="CP003969">
    <property type="protein sequence ID" value="AGP32546.1"/>
    <property type="molecule type" value="Genomic_DNA"/>
</dbReference>
<feature type="binding site" evidence="7">
    <location>
        <position position="353"/>
    </location>
    <ligand>
        <name>substrate</name>
    </ligand>
</feature>
<sequence>MEGRREPADTLGAAARSVCTPALGLHARARSARPRSVCTPALGLHARARSARPRSVCTPALGLHARARSARPRSVCTPALGLHARARSARPRSVCTPALGQHARAAASPRRRRDGGDGGARRSAFRRRDRSYPTPRRRASIVPVVADRSSSTMTQAEKNPLREGMPEERTASPAALVIFGASGDLTRRKLLPAVYNLALSRLLTGGFAVVGVARRPKPDFAQEMREAVGKYSRRPLEEASWSELEKGISYVQGSFDEPETYARLAAELERLDAERGTRKNRVFYLAVAPDQFAPIVRGLRAANLVAPPSHEKDAPFQHVVVEKPFGEDLESARALNRDLLAHLAESQIYRIDHYLGKETVQNLLVLRFGNTIFEPLWSRQHVDHVQITVAEEIGVEGRGKFYEKVGITRDIVQNHALQLLTLVAMEPPSSWDADAVRDEKVKVLRTLRPIEGPDALSSTVRGQYAAGIVRGEKVPGYTEEPDVAKDSMTETYVAMKLHLDSWRWGGVPFYLRAGKRLAKRVAEVVLHFKPLPHGLFKGAPGATEEPNALVMRLQPDEGISLRFAAKIPGSGIAIRGVTMDFRYGAAFGSSTPEAYERLLLDALRGDATLFTRADEVEAQWGFVDPIFEGWRTQNAPIARYAAGTWGPPEADALVQPSEGARGACGERTPPERAWRRP</sequence>
<dbReference type="InterPro" id="IPR036291">
    <property type="entry name" value="NAD(P)-bd_dom_sf"/>
</dbReference>
<dbReference type="GO" id="GO:0009051">
    <property type="term" value="P:pentose-phosphate shunt, oxidative branch"/>
    <property type="evidence" value="ECO:0007669"/>
    <property type="project" value="TreeGrafter"/>
</dbReference>
<accession>S4XJ39</accession>
<evidence type="ECO:0000259" key="10">
    <source>
        <dbReference type="Pfam" id="PF02781"/>
    </source>
</evidence>
<name>S4XJ39_SORCE</name>
<feature type="binding site" evidence="7">
    <location>
        <begin position="180"/>
        <end position="187"/>
    </location>
    <ligand>
        <name>NADP(+)</name>
        <dbReference type="ChEBI" id="CHEBI:58349"/>
    </ligand>
</feature>
<dbReference type="GO" id="GO:0050661">
    <property type="term" value="F:NADP binding"/>
    <property type="evidence" value="ECO:0007669"/>
    <property type="project" value="UniProtKB-UniRule"/>
</dbReference>
<feature type="binding site" evidence="7">
    <location>
        <position position="410"/>
    </location>
    <ligand>
        <name>substrate</name>
    </ligand>
</feature>
<dbReference type="SUPFAM" id="SSF51735">
    <property type="entry name" value="NAD(P)-binding Rossmann-fold domains"/>
    <property type="match status" value="1"/>
</dbReference>
<keyword evidence="3 7" id="KW-0313">Glucose metabolism</keyword>
<gene>
    <name evidence="7" type="primary">zwf</name>
    <name evidence="11" type="ORF">SCE1572_26325</name>
</gene>
<feature type="domain" description="Glucose-6-phosphate dehydrogenase NAD-binding" evidence="9">
    <location>
        <begin position="177"/>
        <end position="362"/>
    </location>
</feature>
<evidence type="ECO:0000313" key="11">
    <source>
        <dbReference type="EMBL" id="AGP32546.1"/>
    </source>
</evidence>
<dbReference type="InterPro" id="IPR001282">
    <property type="entry name" value="G6P_DH"/>
</dbReference>
<feature type="region of interest" description="Disordered" evidence="8">
    <location>
        <begin position="654"/>
        <end position="677"/>
    </location>
</feature>
<protein>
    <recommendedName>
        <fullName evidence="7">Glucose-6-phosphate 1-dehydrogenase</fullName>
        <shortName evidence="7">G6PD</shortName>
        <ecNumber evidence="7">1.1.1.49</ecNumber>
    </recommendedName>
</protein>
<dbReference type="STRING" id="1254432.SCE1572_26325"/>
<dbReference type="InterPro" id="IPR022674">
    <property type="entry name" value="G6P_DH_NAD-bd"/>
</dbReference>
<dbReference type="HOGENOM" id="CLU_013524_5_1_7"/>
<evidence type="ECO:0000256" key="8">
    <source>
        <dbReference type="SAM" id="MobiDB-lite"/>
    </source>
</evidence>
<keyword evidence="6 7" id="KW-0119">Carbohydrate metabolism</keyword>